<dbReference type="PIRSF" id="PIRSF001227">
    <property type="entry name" value="Pen_acylase"/>
    <property type="match status" value="1"/>
</dbReference>
<evidence type="ECO:0000313" key="8">
    <source>
        <dbReference type="Proteomes" id="UP000029393"/>
    </source>
</evidence>
<dbReference type="InterPro" id="IPR043147">
    <property type="entry name" value="Penicillin_amidase_A-knob"/>
</dbReference>
<dbReference type="eggNOG" id="COG2366">
    <property type="taxonomic scope" value="Bacteria"/>
</dbReference>
<feature type="binding site" evidence="6">
    <location>
        <position position="186"/>
    </location>
    <ligand>
        <name>Ca(2+)</name>
        <dbReference type="ChEBI" id="CHEBI:29108"/>
    </ligand>
</feature>
<dbReference type="OrthoDB" id="9760084at2"/>
<dbReference type="GO" id="GO:0046872">
    <property type="term" value="F:metal ion binding"/>
    <property type="evidence" value="ECO:0007669"/>
    <property type="project" value="UniProtKB-KW"/>
</dbReference>
<dbReference type="Gene3D" id="1.10.439.10">
    <property type="entry name" value="Penicillin Amidohydrolase, domain 1"/>
    <property type="match status" value="1"/>
</dbReference>
<dbReference type="InterPro" id="IPR023343">
    <property type="entry name" value="Penicillin_amidase_dom1"/>
</dbReference>
<gene>
    <name evidence="7" type="ORF">N787_10245</name>
</gene>
<comment type="caution">
    <text evidence="7">The sequence shown here is derived from an EMBL/GenBank/DDBJ whole genome shotgun (WGS) entry which is preliminary data.</text>
</comment>
<dbReference type="GO" id="GO:0016811">
    <property type="term" value="F:hydrolase activity, acting on carbon-nitrogen (but not peptide) bonds, in linear amides"/>
    <property type="evidence" value="ECO:0007669"/>
    <property type="project" value="InterPro"/>
</dbReference>
<dbReference type="InterPro" id="IPR014395">
    <property type="entry name" value="Pen/GL7ACA/AHL_acylase"/>
</dbReference>
<dbReference type="AlphaFoldDB" id="A0A091BQJ1"/>
<keyword evidence="3" id="KW-0865">Zymogen</keyword>
<dbReference type="Gene3D" id="1.10.1400.10">
    <property type="match status" value="1"/>
</dbReference>
<comment type="cofactor">
    <cofactor evidence="6">
        <name>Ca(2+)</name>
        <dbReference type="ChEBI" id="CHEBI:29108"/>
    </cofactor>
    <text evidence="6">Binds 1 Ca(2+) ion per dimer.</text>
</comment>
<dbReference type="PANTHER" id="PTHR34218:SF4">
    <property type="entry name" value="ACYL-HOMOSERINE LACTONE ACYLASE QUIP"/>
    <property type="match status" value="1"/>
</dbReference>
<dbReference type="SUPFAM" id="SSF56235">
    <property type="entry name" value="N-terminal nucleophile aminohydrolases (Ntn hydrolases)"/>
    <property type="match status" value="1"/>
</dbReference>
<evidence type="ECO:0000256" key="3">
    <source>
        <dbReference type="ARBA" id="ARBA00023145"/>
    </source>
</evidence>
<evidence type="ECO:0000256" key="4">
    <source>
        <dbReference type="ARBA" id="ARBA00038735"/>
    </source>
</evidence>
<reference evidence="7 8" key="1">
    <citation type="submission" date="2013-09" db="EMBL/GenBank/DDBJ databases">
        <title>Genome sequencing of Arenimonas metalli.</title>
        <authorList>
            <person name="Chen F."/>
            <person name="Wang G."/>
        </authorList>
    </citation>
    <scope>NUCLEOTIDE SEQUENCE [LARGE SCALE GENOMIC DNA]</scope>
    <source>
        <strain evidence="7 8">CF5-1</strain>
    </source>
</reference>
<evidence type="ECO:0000256" key="2">
    <source>
        <dbReference type="ARBA" id="ARBA00022801"/>
    </source>
</evidence>
<dbReference type="Gene3D" id="2.30.120.10">
    <property type="match status" value="1"/>
</dbReference>
<protein>
    <recommendedName>
        <fullName evidence="9">Penicillin acylase</fullName>
    </recommendedName>
</protein>
<keyword evidence="8" id="KW-1185">Reference proteome</keyword>
<comment type="subunit">
    <text evidence="4">Heterodimer of an alpha subunit and a beta subunit processed from the same precursor.</text>
</comment>
<evidence type="ECO:0000256" key="5">
    <source>
        <dbReference type="PIRSR" id="PIRSR001227-1"/>
    </source>
</evidence>
<evidence type="ECO:0000256" key="6">
    <source>
        <dbReference type="PIRSR" id="PIRSR001227-2"/>
    </source>
</evidence>
<dbReference type="STRING" id="1384056.N787_10245"/>
<dbReference type="PATRIC" id="fig|1384056.3.peg.1275"/>
<dbReference type="InterPro" id="IPR029055">
    <property type="entry name" value="Ntn_hydrolases_N"/>
</dbReference>
<dbReference type="InterPro" id="IPR043146">
    <property type="entry name" value="Penicillin_amidase_N_B-knob"/>
</dbReference>
<evidence type="ECO:0008006" key="9">
    <source>
        <dbReference type="Google" id="ProtNLM"/>
    </source>
</evidence>
<dbReference type="GO" id="GO:0017000">
    <property type="term" value="P:antibiotic biosynthetic process"/>
    <property type="evidence" value="ECO:0007669"/>
    <property type="project" value="InterPro"/>
</dbReference>
<feature type="binding site" evidence="6">
    <location>
        <position position="470"/>
    </location>
    <ligand>
        <name>Ca(2+)</name>
        <dbReference type="ChEBI" id="CHEBI:29108"/>
    </ligand>
</feature>
<keyword evidence="2" id="KW-0378">Hydrolase</keyword>
<comment type="similarity">
    <text evidence="1">Belongs to the peptidase S45 family.</text>
</comment>
<dbReference type="EMBL" id="AVCK01000015">
    <property type="protein sequence ID" value="KFN46600.1"/>
    <property type="molecule type" value="Genomic_DNA"/>
</dbReference>
<keyword evidence="6" id="KW-0479">Metal-binding</keyword>
<accession>A0A091BQJ1</accession>
<organism evidence="7 8">
    <name type="scientific">Arenimonas metalli CF5-1</name>
    <dbReference type="NCBI Taxonomy" id="1384056"/>
    <lineage>
        <taxon>Bacteria</taxon>
        <taxon>Pseudomonadati</taxon>
        <taxon>Pseudomonadota</taxon>
        <taxon>Gammaproteobacteria</taxon>
        <taxon>Lysobacterales</taxon>
        <taxon>Lysobacteraceae</taxon>
        <taxon>Arenimonas</taxon>
    </lineage>
</organism>
<sequence>MRKAVRILSRLLIVLLLLGLVAAGVAWWLARGSLATLEGELSLGGLSAPASVTRDALGIATVEAANEADAARALGFLHAQERYFEMDLLRRSAAGELSALFGPLALERDKEVRVHRLRARVDESLRQIAGDRLPVLEAYRDGVNAGLLALDRKPWPYYLLQAEPEPWTVPDIALVGYAMFFDLQDETNSRELALWRIREVVPAPLYELIATDGSEWDAPLVGAARGNAVLPGADVLDLRTLPMPGEGSGFEVSEPAAPGSNNFAVAGSRTADGRAIVANDMHLGLRAPNLWFRARMKYPDARAPGGQVDVSGFTLPGIPAVIVGSNTHVAWGFTNSYGDWLDFYRVEFTDEDKLKYRVPGGIAALRVASEWIQVKGGDPVELKVRETRWGPITRELDDGSALALRWTAQLPGSLNFGLADLAWAGNLDQGLAVADTAGIPAQNLMMADRNGRIAWRLTAQMPERTGNCAPRTPLRVADACRWAGWLPSTENPSVVDPADGVLWTANARVVDGEALALVGDAGYANGARAKQIRDFLREKPVLAEQDLLALQMDDRALFLARWHELLVDEAARSGNEDLRAIAAASADWNGRASVDSAGYRLVRGWRLAVVERIQNGLTAPAQAALGEDFVMPDLPQMESVAWPLLQSRPAHLLPRRFESWDALLADAARELRGQLEADGPLAERRWGERNTARICHPLAGALPGLLRGPLCMPAEPLRGDGHMPLVQSPGFGASQRMVVSPGREAEGYGHMPGGQSGHPLSPFWGAGHAAWVRGEPTPFLPGAPAHRLTLRPAVSAPEM</sequence>
<evidence type="ECO:0000313" key="7">
    <source>
        <dbReference type="EMBL" id="KFN46600.1"/>
    </source>
</evidence>
<dbReference type="Pfam" id="PF01804">
    <property type="entry name" value="Penicil_amidase"/>
    <property type="match status" value="1"/>
</dbReference>
<dbReference type="InterPro" id="IPR002692">
    <property type="entry name" value="S45"/>
</dbReference>
<dbReference type="RefSeq" id="WP_034211887.1">
    <property type="nucleotide sequence ID" value="NZ_AVCK01000015.1"/>
</dbReference>
<dbReference type="Proteomes" id="UP000029393">
    <property type="component" value="Unassembled WGS sequence"/>
</dbReference>
<proteinExistence type="inferred from homology"/>
<dbReference type="Gene3D" id="3.60.20.10">
    <property type="entry name" value="Glutamine Phosphoribosylpyrophosphate, subunit 1, domain 1"/>
    <property type="match status" value="1"/>
</dbReference>
<feature type="active site" description="Nucleophile" evidence="5">
    <location>
        <position position="260"/>
    </location>
</feature>
<evidence type="ECO:0000256" key="1">
    <source>
        <dbReference type="ARBA" id="ARBA00006586"/>
    </source>
</evidence>
<name>A0A091BQJ1_9GAMM</name>
<feature type="binding site" evidence="6">
    <location>
        <position position="339"/>
    </location>
    <ligand>
        <name>Ca(2+)</name>
        <dbReference type="ChEBI" id="CHEBI:29108"/>
    </ligand>
</feature>
<keyword evidence="6" id="KW-0106">Calcium</keyword>
<dbReference type="PANTHER" id="PTHR34218">
    <property type="entry name" value="PEPTIDASE S45 PENICILLIN AMIDASE"/>
    <property type="match status" value="1"/>
</dbReference>
<dbReference type="CDD" id="cd03747">
    <property type="entry name" value="Ntn_PGA_like"/>
    <property type="match status" value="1"/>
</dbReference>
<dbReference type="MEROPS" id="S45.003"/>
<feature type="binding site" evidence="6">
    <location>
        <position position="342"/>
    </location>
    <ligand>
        <name>Ca(2+)</name>
        <dbReference type="ChEBI" id="CHEBI:29108"/>
    </ligand>
</feature>